<dbReference type="Proteomes" id="UP000198802">
    <property type="component" value="Unassembled WGS sequence"/>
</dbReference>
<dbReference type="AlphaFoldDB" id="A0A0S4QMC1"/>
<feature type="region of interest" description="Disordered" evidence="1">
    <location>
        <begin position="17"/>
        <end position="48"/>
    </location>
</feature>
<evidence type="ECO:0008006" key="4">
    <source>
        <dbReference type="Google" id="ProtNLM"/>
    </source>
</evidence>
<name>A0A0S4QMC1_9ACTN</name>
<dbReference type="InterPro" id="IPR044548">
    <property type="entry name" value="AF0060_NTP-PPase_MazG-like"/>
</dbReference>
<proteinExistence type="predicted"/>
<dbReference type="CDD" id="cd11533">
    <property type="entry name" value="NTP-PPase_Af0060_like"/>
    <property type="match status" value="1"/>
</dbReference>
<evidence type="ECO:0000256" key="1">
    <source>
        <dbReference type="SAM" id="MobiDB-lite"/>
    </source>
</evidence>
<organism evidence="2 3">
    <name type="scientific">Parafrankia irregularis</name>
    <dbReference type="NCBI Taxonomy" id="795642"/>
    <lineage>
        <taxon>Bacteria</taxon>
        <taxon>Bacillati</taxon>
        <taxon>Actinomycetota</taxon>
        <taxon>Actinomycetes</taxon>
        <taxon>Frankiales</taxon>
        <taxon>Frankiaceae</taxon>
        <taxon>Parafrankia</taxon>
    </lineage>
</organism>
<evidence type="ECO:0000313" key="3">
    <source>
        <dbReference type="Proteomes" id="UP000198802"/>
    </source>
</evidence>
<dbReference type="SUPFAM" id="SSF101386">
    <property type="entry name" value="all-alpha NTP pyrophosphatases"/>
    <property type="match status" value="1"/>
</dbReference>
<gene>
    <name evidence="2" type="ORF">Ga0074812_106251</name>
</gene>
<keyword evidence="3" id="KW-1185">Reference proteome</keyword>
<reference evidence="3" key="1">
    <citation type="submission" date="2015-11" db="EMBL/GenBank/DDBJ databases">
        <authorList>
            <person name="Varghese N."/>
        </authorList>
    </citation>
    <scope>NUCLEOTIDE SEQUENCE [LARGE SCALE GENOMIC DNA]</scope>
    <source>
        <strain evidence="3">DSM 45899</strain>
    </source>
</reference>
<dbReference type="EMBL" id="FAOZ01000006">
    <property type="protein sequence ID" value="CUU55996.1"/>
    <property type="molecule type" value="Genomic_DNA"/>
</dbReference>
<evidence type="ECO:0000313" key="2">
    <source>
        <dbReference type="EMBL" id="CUU55996.1"/>
    </source>
</evidence>
<accession>A0A0S4QMC1</accession>
<protein>
    <recommendedName>
        <fullName evidence="4">MazG nucleotide pyrophosphohydrolase domain-containing protein</fullName>
    </recommendedName>
</protein>
<sequence>MFPAGTFTLVDVLPNSPAPSETAALSEAAAPPETAVSPEPTPPTVLPEAAVPSEPMLPTAAIDAAVRALDLNDRRMAIGPDEGLALRVVKVAEECGEASAALIGLRGQNPRKSRGSEQELIDELLDVALSALVAAASTTGDWAARFTAHVEARTARLIAAVGERYPGE</sequence>
<dbReference type="RefSeq" id="WP_091275358.1">
    <property type="nucleotide sequence ID" value="NZ_FAOZ01000006.1"/>
</dbReference>